<organism evidence="3">
    <name type="scientific">Vanderwaltozyma polyspora (strain ATCC 22028 / DSM 70294 / BCRC 21397 / CBS 2163 / NBRC 10782 / NRRL Y-8283 / UCD 57-17)</name>
    <name type="common">Kluyveromyces polysporus</name>
    <dbReference type="NCBI Taxonomy" id="436907"/>
    <lineage>
        <taxon>Eukaryota</taxon>
        <taxon>Fungi</taxon>
        <taxon>Dikarya</taxon>
        <taxon>Ascomycota</taxon>
        <taxon>Saccharomycotina</taxon>
        <taxon>Saccharomycetes</taxon>
        <taxon>Saccharomycetales</taxon>
        <taxon>Saccharomycetaceae</taxon>
        <taxon>Vanderwaltozyma</taxon>
    </lineage>
</organism>
<dbReference type="InParanoid" id="A7TIF1"/>
<evidence type="ECO:0000256" key="1">
    <source>
        <dbReference type="SAM" id="MobiDB-lite"/>
    </source>
</evidence>
<evidence type="ECO:0000313" key="3">
    <source>
        <dbReference type="Proteomes" id="UP000000267"/>
    </source>
</evidence>
<dbReference type="PhylomeDB" id="A7TIF1"/>
<dbReference type="HOGENOM" id="CLU_912701_0_0_1"/>
<dbReference type="Proteomes" id="UP000000267">
    <property type="component" value="Unassembled WGS sequence"/>
</dbReference>
<dbReference type="AlphaFoldDB" id="A7TIF1"/>
<feature type="region of interest" description="Disordered" evidence="1">
    <location>
        <begin position="260"/>
        <end position="282"/>
    </location>
</feature>
<proteinExistence type="predicted"/>
<dbReference type="GO" id="GO:0098609">
    <property type="term" value="P:cell-cell adhesion"/>
    <property type="evidence" value="ECO:0007669"/>
    <property type="project" value="EnsemblFungi"/>
</dbReference>
<sequence length="319" mass="36438">MYTNQDMLSTPPSKRKLELPIPRRPSKKIHLKSLEIVSSASAEASPIVNHKIILQNKDKTIKSNGISVISQRLNEEDTDEEDDIEDDNEIFSSTEAKISSPFSDDNMTPTLSSNDDLIKEIGESNMSTVNLSLDKQLKFHLTNLILKRQQSEEFKLLNHNKEFSSSYISKPQHRFQKPKKSILLLPKNSLNMIVSSSRGSLEDATIYATEINASLSKEGFSLPMVRSPDEKVTIPVNSEIKKRYKQLKKEYLNAFGKIDTESDAEEEEEKQEINKNDDDISNSQDAALIRGYYFENNSNSNYDNKKYKKVRWTCTIEDC</sequence>
<dbReference type="GeneID" id="5546147"/>
<dbReference type="KEGG" id="vpo:Kpol_1010p1"/>
<dbReference type="OMA" id="CHRNSKP"/>
<dbReference type="GO" id="GO:0000278">
    <property type="term" value="P:mitotic cell cycle"/>
    <property type="evidence" value="ECO:0007669"/>
    <property type="project" value="EnsemblFungi"/>
</dbReference>
<keyword evidence="3" id="KW-1185">Reference proteome</keyword>
<dbReference type="OrthoDB" id="3981230at2759"/>
<name>A7TIF1_VANPO</name>
<reference evidence="2 3" key="1">
    <citation type="journal article" date="2007" name="Proc. Natl. Acad. Sci. U.S.A.">
        <title>Independent sorting-out of thousands of duplicated gene pairs in two yeast species descended from a whole-genome duplication.</title>
        <authorList>
            <person name="Scannell D.R."/>
            <person name="Frank A.C."/>
            <person name="Conant G.C."/>
            <person name="Byrne K.P."/>
            <person name="Woolfit M."/>
            <person name="Wolfe K.H."/>
        </authorList>
    </citation>
    <scope>NUCLEOTIDE SEQUENCE [LARGE SCALE GENOMIC DNA]</scope>
    <source>
        <strain evidence="3">ATCC 22028 / DSM 70294 / BCRC 21397 / CBS 2163 / NBRC 10782 / NRRL Y-8283 / UCD 57-17</strain>
    </source>
</reference>
<dbReference type="FunCoup" id="A7TIF1">
    <property type="interactions" value="79"/>
</dbReference>
<dbReference type="RefSeq" id="XP_001645747.1">
    <property type="nucleotide sequence ID" value="XM_001645697.1"/>
</dbReference>
<dbReference type="GO" id="GO:0007124">
    <property type="term" value="P:pseudohyphal growth"/>
    <property type="evidence" value="ECO:0007669"/>
    <property type="project" value="EnsemblFungi"/>
</dbReference>
<gene>
    <name evidence="2" type="ORF">Kpol_1010p1</name>
</gene>
<dbReference type="EMBL" id="DS480396">
    <property type="protein sequence ID" value="EDO17889.1"/>
    <property type="molecule type" value="Genomic_DNA"/>
</dbReference>
<accession>A7TIF1</accession>
<dbReference type="GO" id="GO:0090033">
    <property type="term" value="P:positive regulation of filamentous growth"/>
    <property type="evidence" value="ECO:0007669"/>
    <property type="project" value="EnsemblFungi"/>
</dbReference>
<dbReference type="GO" id="GO:0005634">
    <property type="term" value="C:nucleus"/>
    <property type="evidence" value="ECO:0007669"/>
    <property type="project" value="EnsemblFungi"/>
</dbReference>
<feature type="compositionally biased region" description="Acidic residues" evidence="1">
    <location>
        <begin position="261"/>
        <end position="270"/>
    </location>
</feature>
<dbReference type="GO" id="GO:0036267">
    <property type="term" value="P:invasive filamentous growth"/>
    <property type="evidence" value="ECO:0007669"/>
    <property type="project" value="EnsemblFungi"/>
</dbReference>
<dbReference type="eggNOG" id="ENOG502SABW">
    <property type="taxonomic scope" value="Eukaryota"/>
</dbReference>
<protein>
    <submittedName>
        <fullName evidence="2">Uncharacterized protein</fullName>
    </submittedName>
</protein>
<evidence type="ECO:0000313" key="2">
    <source>
        <dbReference type="EMBL" id="EDO17889.1"/>
    </source>
</evidence>